<protein>
    <recommendedName>
        <fullName evidence="3">Sulfotransferase domain-containing protein</fullName>
    </recommendedName>
</protein>
<dbReference type="AlphaFoldDB" id="A0A812TKY9"/>
<sequence>MHVLGAGMPRTGTTSLRAALHQLGLRAFHMQDILVSTEHSKAWLDYVTDQSTFDDLLDHVLKAGFNATVDAPFNHFVDQLVQRFPSAKVILTVRDSKDWAQSMASFNFFMEATRRRPFNFFEPFRTLELLAQRLPRKIQMKPRVFPHLGEREDAYLARMQADWVAQVRKVVPQEKLLIFNVADGWDPLCNFLELPSPQGEFPKLNQGSKVQTLGYVLHFLCWTWPVYP</sequence>
<dbReference type="InterPro" id="IPR040632">
    <property type="entry name" value="Sulfotransfer_4"/>
</dbReference>
<dbReference type="PANTHER" id="PTHR36978">
    <property type="entry name" value="P-LOOP CONTAINING NUCLEOTIDE TRIPHOSPHATE HYDROLASE"/>
    <property type="match status" value="1"/>
</dbReference>
<gene>
    <name evidence="1" type="ORF">SPIL2461_LOCUS14300</name>
</gene>
<organism evidence="1 2">
    <name type="scientific">Symbiodinium pilosum</name>
    <name type="common">Dinoflagellate</name>
    <dbReference type="NCBI Taxonomy" id="2952"/>
    <lineage>
        <taxon>Eukaryota</taxon>
        <taxon>Sar</taxon>
        <taxon>Alveolata</taxon>
        <taxon>Dinophyceae</taxon>
        <taxon>Suessiales</taxon>
        <taxon>Symbiodiniaceae</taxon>
        <taxon>Symbiodinium</taxon>
    </lineage>
</organism>
<feature type="non-terminal residue" evidence="1">
    <location>
        <position position="1"/>
    </location>
</feature>
<evidence type="ECO:0000313" key="2">
    <source>
        <dbReference type="Proteomes" id="UP000649617"/>
    </source>
</evidence>
<dbReference type="InterPro" id="IPR027417">
    <property type="entry name" value="P-loop_NTPase"/>
</dbReference>
<dbReference type="EMBL" id="CAJNIZ010032924">
    <property type="protein sequence ID" value="CAE7540729.1"/>
    <property type="molecule type" value="Genomic_DNA"/>
</dbReference>
<dbReference type="SUPFAM" id="SSF52540">
    <property type="entry name" value="P-loop containing nucleoside triphosphate hydrolases"/>
    <property type="match status" value="1"/>
</dbReference>
<dbReference type="Pfam" id="PF17784">
    <property type="entry name" value="Sulfotransfer_4"/>
    <property type="match status" value="1"/>
</dbReference>
<evidence type="ECO:0000313" key="1">
    <source>
        <dbReference type="EMBL" id="CAE7540729.1"/>
    </source>
</evidence>
<proteinExistence type="predicted"/>
<comment type="caution">
    <text evidence="1">The sequence shown here is derived from an EMBL/GenBank/DDBJ whole genome shotgun (WGS) entry which is preliminary data.</text>
</comment>
<dbReference type="Gene3D" id="3.40.50.300">
    <property type="entry name" value="P-loop containing nucleotide triphosphate hydrolases"/>
    <property type="match status" value="1"/>
</dbReference>
<keyword evidence="2" id="KW-1185">Reference proteome</keyword>
<dbReference type="OrthoDB" id="408152at2759"/>
<dbReference type="Proteomes" id="UP000649617">
    <property type="component" value="Unassembled WGS sequence"/>
</dbReference>
<reference evidence="1" key="1">
    <citation type="submission" date="2021-02" db="EMBL/GenBank/DDBJ databases">
        <authorList>
            <person name="Dougan E. K."/>
            <person name="Rhodes N."/>
            <person name="Thang M."/>
            <person name="Chan C."/>
        </authorList>
    </citation>
    <scope>NUCLEOTIDE SEQUENCE</scope>
</reference>
<dbReference type="PANTHER" id="PTHR36978:SF4">
    <property type="entry name" value="P-LOOP CONTAINING NUCLEOSIDE TRIPHOSPHATE HYDROLASE PROTEIN"/>
    <property type="match status" value="1"/>
</dbReference>
<name>A0A812TKY9_SYMPI</name>
<evidence type="ECO:0008006" key="3">
    <source>
        <dbReference type="Google" id="ProtNLM"/>
    </source>
</evidence>
<accession>A0A812TKY9</accession>